<feature type="binding site" evidence="10">
    <location>
        <begin position="169"/>
        <end position="171"/>
    </location>
    <ligand>
        <name>substrate</name>
    </ligand>
</feature>
<dbReference type="FunFam" id="3.40.190.90:FF:000001">
    <property type="entry name" value="Fructose-1,6-bisphosphatase"/>
    <property type="match status" value="1"/>
</dbReference>
<dbReference type="Proteomes" id="UP000236642">
    <property type="component" value="Unassembled WGS sequence"/>
</dbReference>
<dbReference type="PANTHER" id="PTHR30447:SF0">
    <property type="entry name" value="FRUCTOSE-1,6-BISPHOSPHATASE 1 CLASS 2-RELATED"/>
    <property type="match status" value="1"/>
</dbReference>
<dbReference type="PANTHER" id="PTHR30447">
    <property type="entry name" value="FRUCTOSE-1,6-BISPHOSPHATASE CLASS 2"/>
    <property type="match status" value="1"/>
</dbReference>
<sequence length="339" mass="36742">MPQEPDRNLALELVRVTEAAALAAGRWMGRGDRNAADRAAVEAMRLMLRSIDMDGIVVIGEGEKDEAPMLYNGERIGNGRPPQVDVAVDPIDGTRLLALGRPGAIAVVALSERGTMFSPGRIVYMNKLAVGPEAREAIDLDAPIAENLQRIARAKGKDVDDLTVVILERDRHADLIREVRAAGARIKLITDGDVSAALMTAFPDSGIDVLVGIGGSPEAVITAAALKCLGGEIHARLWPRNEEERRFAAEMGYDLQRILTADDLVRGDNIFFAATGITDGEILRGVRYTGDGARTHSVVMRSRSGTIRFVEAYHRWDKLMRISGYPYDQRAGGAPPPAR</sequence>
<evidence type="ECO:0000313" key="12">
    <source>
        <dbReference type="Proteomes" id="UP000236642"/>
    </source>
</evidence>
<dbReference type="AlphaFoldDB" id="A0A2H5Y5S3"/>
<dbReference type="GO" id="GO:0042132">
    <property type="term" value="F:fructose 1,6-bisphosphate 1-phosphatase activity"/>
    <property type="evidence" value="ECO:0007669"/>
    <property type="project" value="UniProtKB-EC"/>
</dbReference>
<dbReference type="GO" id="GO:0046872">
    <property type="term" value="F:metal ion binding"/>
    <property type="evidence" value="ECO:0007669"/>
    <property type="project" value="UniProtKB-KW"/>
</dbReference>
<dbReference type="EMBL" id="BEHY01000017">
    <property type="protein sequence ID" value="GBD08789.1"/>
    <property type="molecule type" value="Genomic_DNA"/>
</dbReference>
<evidence type="ECO:0000256" key="3">
    <source>
        <dbReference type="ARBA" id="ARBA00022723"/>
    </source>
</evidence>
<gene>
    <name evidence="11" type="primary">glpX</name>
    <name evidence="11" type="ORF">HRbin22_01030</name>
</gene>
<evidence type="ECO:0000256" key="8">
    <source>
        <dbReference type="PIRNR" id="PIRNR004532"/>
    </source>
</evidence>
<dbReference type="GO" id="GO:0030388">
    <property type="term" value="P:fructose 1,6-bisphosphate metabolic process"/>
    <property type="evidence" value="ECO:0007669"/>
    <property type="project" value="TreeGrafter"/>
</dbReference>
<dbReference type="Gene3D" id="3.30.540.10">
    <property type="entry name" value="Fructose-1,6-Bisphosphatase, subunit A, domain 1"/>
    <property type="match status" value="1"/>
</dbReference>
<dbReference type="GO" id="GO:0006071">
    <property type="term" value="P:glycerol metabolic process"/>
    <property type="evidence" value="ECO:0007669"/>
    <property type="project" value="InterPro"/>
</dbReference>
<feature type="binding site" evidence="10">
    <location>
        <position position="124"/>
    </location>
    <ligand>
        <name>substrate</name>
    </ligand>
</feature>
<comment type="pathway">
    <text evidence="7">Carbohydrate biosynthesis.</text>
</comment>
<keyword evidence="5 9" id="KW-0464">Manganese</keyword>
<evidence type="ECO:0000256" key="10">
    <source>
        <dbReference type="PIRSR" id="PIRSR004532-2"/>
    </source>
</evidence>
<evidence type="ECO:0000256" key="1">
    <source>
        <dbReference type="ARBA" id="ARBA00001273"/>
    </source>
</evidence>
<dbReference type="SUPFAM" id="SSF56655">
    <property type="entry name" value="Carbohydrate phosphatase"/>
    <property type="match status" value="1"/>
</dbReference>
<feature type="binding site" evidence="10">
    <location>
        <begin position="92"/>
        <end position="94"/>
    </location>
    <ligand>
        <name>substrate</name>
    </ligand>
</feature>
<reference evidence="12" key="1">
    <citation type="submission" date="2017-09" db="EMBL/GenBank/DDBJ databases">
        <title>Metaegenomics of thermophilic ammonia-oxidizing enrichment culture.</title>
        <authorList>
            <person name="Kato S."/>
            <person name="Suzuki K."/>
        </authorList>
    </citation>
    <scope>NUCLEOTIDE SEQUENCE [LARGE SCALE GENOMIC DNA]</scope>
</reference>
<dbReference type="InterPro" id="IPR004464">
    <property type="entry name" value="FBPase_class-2/SBPase"/>
</dbReference>
<organism evidence="11 12">
    <name type="scientific">Candidatus Thermoflexus japonica</name>
    <dbReference type="NCBI Taxonomy" id="2035417"/>
    <lineage>
        <taxon>Bacteria</taxon>
        <taxon>Bacillati</taxon>
        <taxon>Chloroflexota</taxon>
        <taxon>Thermoflexia</taxon>
        <taxon>Thermoflexales</taxon>
        <taxon>Thermoflexaceae</taxon>
        <taxon>Thermoflexus</taxon>
    </lineage>
</organism>
<evidence type="ECO:0000256" key="7">
    <source>
        <dbReference type="ARBA" id="ARBA00024331"/>
    </source>
</evidence>
<feature type="binding site" evidence="9">
    <location>
        <position position="92"/>
    </location>
    <ligand>
        <name>Mn(2+)</name>
        <dbReference type="ChEBI" id="CHEBI:29035"/>
        <label>2</label>
    </ligand>
</feature>
<comment type="similarity">
    <text evidence="2 8">Belongs to the FBPase class 2 family.</text>
</comment>
<feature type="binding site" evidence="9">
    <location>
        <position position="218"/>
    </location>
    <ligand>
        <name>Mn(2+)</name>
        <dbReference type="ChEBI" id="CHEBI:29035"/>
        <label>2</label>
    </ligand>
</feature>
<evidence type="ECO:0000256" key="6">
    <source>
        <dbReference type="ARBA" id="ARBA00023277"/>
    </source>
</evidence>
<evidence type="ECO:0000313" key="11">
    <source>
        <dbReference type="EMBL" id="GBD08789.1"/>
    </source>
</evidence>
<feature type="binding site" evidence="10">
    <location>
        <begin position="191"/>
        <end position="193"/>
    </location>
    <ligand>
        <name>substrate</name>
    </ligand>
</feature>
<feature type="binding site" evidence="9">
    <location>
        <position position="61"/>
    </location>
    <ligand>
        <name>Mn(2+)</name>
        <dbReference type="ChEBI" id="CHEBI:29035"/>
        <label>1</label>
    </ligand>
</feature>
<feature type="binding site" evidence="9">
    <location>
        <position position="37"/>
    </location>
    <ligand>
        <name>Mn(2+)</name>
        <dbReference type="ChEBI" id="CHEBI:29035"/>
        <label>1</label>
    </ligand>
</feature>
<dbReference type="CDD" id="cd01516">
    <property type="entry name" value="FBPase_glpX"/>
    <property type="match status" value="1"/>
</dbReference>
<dbReference type="Pfam" id="PF03320">
    <property type="entry name" value="FBPase_glpX"/>
    <property type="match status" value="1"/>
</dbReference>
<dbReference type="NCBIfam" id="TIGR00330">
    <property type="entry name" value="glpX"/>
    <property type="match status" value="1"/>
</dbReference>
<name>A0A2H5Y5S3_9CHLR</name>
<feature type="binding site" evidence="10">
    <location>
        <position position="215"/>
    </location>
    <ligand>
        <name>substrate</name>
    </ligand>
</feature>
<comment type="cofactor">
    <cofactor evidence="9">
        <name>Mn(2+)</name>
        <dbReference type="ChEBI" id="CHEBI:29035"/>
    </cofactor>
</comment>
<dbReference type="GO" id="GO:0006094">
    <property type="term" value="P:gluconeogenesis"/>
    <property type="evidence" value="ECO:0007669"/>
    <property type="project" value="InterPro"/>
</dbReference>
<comment type="caution">
    <text evidence="11">The sequence shown here is derived from an EMBL/GenBank/DDBJ whole genome shotgun (WGS) entry which is preliminary data.</text>
</comment>
<feature type="binding site" evidence="9">
    <location>
        <position position="89"/>
    </location>
    <ligand>
        <name>Mn(2+)</name>
        <dbReference type="ChEBI" id="CHEBI:29035"/>
        <label>2</label>
    </ligand>
</feature>
<evidence type="ECO:0000256" key="5">
    <source>
        <dbReference type="ARBA" id="ARBA00023211"/>
    </source>
</evidence>
<keyword evidence="4 11" id="KW-0378">Hydrolase</keyword>
<evidence type="ECO:0000256" key="4">
    <source>
        <dbReference type="ARBA" id="ARBA00022801"/>
    </source>
</evidence>
<dbReference type="Gene3D" id="3.40.190.90">
    <property type="match status" value="1"/>
</dbReference>
<accession>A0A2H5Y5S3</accession>
<proteinExistence type="inferred from homology"/>
<protein>
    <recommendedName>
        <fullName evidence="8">Fructose-1,6-bisphosphatase</fullName>
    </recommendedName>
</protein>
<keyword evidence="3 9" id="KW-0479">Metal-binding</keyword>
<evidence type="ECO:0000256" key="9">
    <source>
        <dbReference type="PIRSR" id="PIRSR004532-1"/>
    </source>
</evidence>
<keyword evidence="6 8" id="KW-0119">Carbohydrate metabolism</keyword>
<evidence type="ECO:0000256" key="2">
    <source>
        <dbReference type="ARBA" id="ARBA00008989"/>
    </source>
</evidence>
<comment type="catalytic activity">
    <reaction evidence="1">
        <text>beta-D-fructose 1,6-bisphosphate + H2O = beta-D-fructose 6-phosphate + phosphate</text>
        <dbReference type="Rhea" id="RHEA:11064"/>
        <dbReference type="ChEBI" id="CHEBI:15377"/>
        <dbReference type="ChEBI" id="CHEBI:32966"/>
        <dbReference type="ChEBI" id="CHEBI:43474"/>
        <dbReference type="ChEBI" id="CHEBI:57634"/>
        <dbReference type="EC" id="3.1.3.11"/>
    </reaction>
</comment>
<dbReference type="GO" id="GO:0005829">
    <property type="term" value="C:cytosol"/>
    <property type="evidence" value="ECO:0007669"/>
    <property type="project" value="TreeGrafter"/>
</dbReference>
<dbReference type="PIRSF" id="PIRSF004532">
    <property type="entry name" value="GlpX"/>
    <property type="match status" value="1"/>
</dbReference>